<protein>
    <submittedName>
        <fullName evidence="1">Chemotaxis protein MotB</fullName>
    </submittedName>
</protein>
<comment type="caution">
    <text evidence="1">The sequence shown here is derived from an EMBL/GenBank/DDBJ whole genome shotgun (WGS) entry which is preliminary data.</text>
</comment>
<sequence length="252" mass="27797">MGKKKKHHDEHVDEAWLLPYSDLLTLLLALFIVMFAMGQTDKAKLEQVSKSFQTIFAGGSGVTTQSGNAIVSNENAGSSSKMSNAQIETDKMESVKKQLEKEIQDKGYSDKVNVQLDKEGLEISIQSTVLFNSGDATIVNGVTPMLNDVSKMLLNLNNNVRIAGHTDNIPISNAKFRSNWDLSAMRAVNVLNFMVNAGMNPNKISTQAYGEYQPKYDNATEEGRAKNRRVEIFVIRNFPATTAEDKNTGSTN</sequence>
<dbReference type="Proteomes" id="UP001058074">
    <property type="component" value="Unassembled WGS sequence"/>
</dbReference>
<proteinExistence type="predicted"/>
<accession>A0ACB5RFT9</accession>
<organism evidence="1 2">
    <name type="scientific">Inconstantimicrobium mannanitabidum</name>
    <dbReference type="NCBI Taxonomy" id="1604901"/>
    <lineage>
        <taxon>Bacteria</taxon>
        <taxon>Bacillati</taxon>
        <taxon>Bacillota</taxon>
        <taxon>Clostridia</taxon>
        <taxon>Eubacteriales</taxon>
        <taxon>Clostridiaceae</taxon>
        <taxon>Inconstantimicrobium</taxon>
    </lineage>
</organism>
<reference evidence="1" key="1">
    <citation type="journal article" date="2025" name="Int. J. Syst. Evol. Microbiol.">
        <title>Inconstantimicrobium mannanitabidum sp. nov., a novel member of the family Clostridiaceae isolated from anoxic soil under the treatment of reductive soil disinfestation.</title>
        <authorList>
            <person name="Ueki A."/>
            <person name="Tonouchi A."/>
            <person name="Honma S."/>
            <person name="Kaku N."/>
            <person name="Ueki K."/>
        </authorList>
    </citation>
    <scope>NUCLEOTIDE SEQUENCE</scope>
    <source>
        <strain evidence="1">TW13</strain>
    </source>
</reference>
<name>A0ACB5RFT9_9CLOT</name>
<dbReference type="EMBL" id="BROD01000001">
    <property type="protein sequence ID" value="GKX67928.1"/>
    <property type="molecule type" value="Genomic_DNA"/>
</dbReference>
<evidence type="ECO:0000313" key="2">
    <source>
        <dbReference type="Proteomes" id="UP001058074"/>
    </source>
</evidence>
<keyword evidence="2" id="KW-1185">Reference proteome</keyword>
<gene>
    <name evidence="1" type="ORF">rsdtw13_31860</name>
</gene>
<evidence type="ECO:0000313" key="1">
    <source>
        <dbReference type="EMBL" id="GKX67928.1"/>
    </source>
</evidence>